<dbReference type="InterPro" id="IPR046829">
    <property type="entry name" value="Calmod_bind_C"/>
</dbReference>
<dbReference type="Proteomes" id="UP000035740">
    <property type="component" value="Chromosome 4"/>
</dbReference>
<comment type="similarity">
    <text evidence="2">Belongs to the plant ACBP60 protein family.</text>
</comment>
<evidence type="ECO:0000259" key="9">
    <source>
        <dbReference type="Pfam" id="PF20451"/>
    </source>
</evidence>
<evidence type="ECO:0000259" key="10">
    <source>
        <dbReference type="Pfam" id="PF20452"/>
    </source>
</evidence>
<evidence type="ECO:0000256" key="5">
    <source>
        <dbReference type="ARBA" id="ARBA00023159"/>
    </source>
</evidence>
<dbReference type="Gramene" id="KMT14293">
    <property type="protein sequence ID" value="KMT14293"/>
    <property type="gene ID" value="BVRB_4g076460"/>
</dbReference>
<evidence type="ECO:0000256" key="3">
    <source>
        <dbReference type="ARBA" id="ARBA00023015"/>
    </source>
</evidence>
<dbReference type="Pfam" id="PF20452">
    <property type="entry name" value="Calmod_bind_C"/>
    <property type="match status" value="1"/>
</dbReference>
<dbReference type="Pfam" id="PF07887">
    <property type="entry name" value="Calmodulin_bind"/>
    <property type="match status" value="1"/>
</dbReference>
<sequence>MASGSFTGEEHSHKRSHEQSKLCGCRVDKLAQDLTQVKSSIEEMKSSLKEMTDVFKSVQAHLPQLLISTLPSNARVADFFVRLNYSAFIPLYPVGVAGESNSLPHQTESSASWNFQLCFEGEMPDSLLTKINIEDEGASLTLQLHDDSGEEVVDGPESSLKVELVTLDGDFDVENRVDWTEEDFKSYVLSPRTGKGALLKAESSCKLSLSGGCATIRGISFTDNSSKVAANGKFRLGAHVITNPSSGRVVRPAVSKPFTVKENRLKADRKHRNPSLEDDLWRLFNINKTGKVYGRAAGEGVCKVKDFLKLYHTDEKKLQDILGVYGKKWAETVKHARSCSLTNEHYQYYDDASGDYLILDCVFKIKSVTFKGQICQLYESLDFTQKKRVGKLREAAYEKRNELPTFDAATDQIPVQSGFVYPSSVQEQQQPVAPPPNMCPNAGELSVVQSWPTTNFTTSACLSTDPYGGYDTSLANQYLTQQPVNYALPNETLGPARNSSINLQYCGARQENPGDSQRLENDSCHLDTLSLSDIFLNVSDFCDGLGEESRKSQYRLRWCHLRAIVVSGICRMRKSTNAVTSSRPEKKQRVVY</sequence>
<dbReference type="ExpressionAtlas" id="A0A0J8CQJ5">
    <property type="expression patterns" value="baseline and differential"/>
</dbReference>
<dbReference type="PANTHER" id="PTHR31713">
    <property type="entry name" value="OS02G0177800 PROTEIN"/>
    <property type="match status" value="1"/>
</dbReference>
<accession>A0A0J8CQJ5</accession>
<keyword evidence="7" id="KW-0539">Nucleus</keyword>
<feature type="domain" description="Calmodulin binding protein central" evidence="9">
    <location>
        <begin position="276"/>
        <end position="339"/>
    </location>
</feature>
<organism evidence="11 12">
    <name type="scientific">Beta vulgaris subsp. vulgaris</name>
    <name type="common">Beet</name>
    <dbReference type="NCBI Taxonomy" id="3555"/>
    <lineage>
        <taxon>Eukaryota</taxon>
        <taxon>Viridiplantae</taxon>
        <taxon>Streptophyta</taxon>
        <taxon>Embryophyta</taxon>
        <taxon>Tracheophyta</taxon>
        <taxon>Spermatophyta</taxon>
        <taxon>Magnoliopsida</taxon>
        <taxon>eudicotyledons</taxon>
        <taxon>Gunneridae</taxon>
        <taxon>Pentapetalae</taxon>
        <taxon>Caryophyllales</taxon>
        <taxon>Chenopodiaceae</taxon>
        <taxon>Betoideae</taxon>
        <taxon>Beta</taxon>
    </lineage>
</organism>
<dbReference type="GO" id="GO:0080142">
    <property type="term" value="P:regulation of salicylic acid biosynthetic process"/>
    <property type="evidence" value="ECO:0007669"/>
    <property type="project" value="TreeGrafter"/>
</dbReference>
<dbReference type="InterPro" id="IPR046830">
    <property type="entry name" value="Calmod_bind_M"/>
</dbReference>
<feature type="domain" description="Calmodulin binding protein C-terminal" evidence="10">
    <location>
        <begin position="346"/>
        <end position="403"/>
    </location>
</feature>
<keyword evidence="12" id="KW-1185">Reference proteome</keyword>
<dbReference type="GO" id="GO:0003700">
    <property type="term" value="F:DNA-binding transcription factor activity"/>
    <property type="evidence" value="ECO:0007669"/>
    <property type="project" value="TreeGrafter"/>
</dbReference>
<keyword evidence="6" id="KW-0804">Transcription</keyword>
<evidence type="ECO:0000256" key="4">
    <source>
        <dbReference type="ARBA" id="ARBA00023125"/>
    </source>
</evidence>
<gene>
    <name evidence="11" type="ORF">BVRB_4g076460</name>
</gene>
<evidence type="ECO:0008006" key="13">
    <source>
        <dbReference type="Google" id="ProtNLM"/>
    </source>
</evidence>
<dbReference type="EMBL" id="KQ090068">
    <property type="protein sequence ID" value="KMT14293.1"/>
    <property type="molecule type" value="Genomic_DNA"/>
</dbReference>
<dbReference type="GO" id="GO:0043565">
    <property type="term" value="F:sequence-specific DNA binding"/>
    <property type="evidence" value="ECO:0007669"/>
    <property type="project" value="TreeGrafter"/>
</dbReference>
<dbReference type="OrthoDB" id="1744061at2759"/>
<name>A0A0J8CQJ5_BETVV</name>
<dbReference type="PANTHER" id="PTHR31713:SF43">
    <property type="entry name" value="CALMODULIN-BINDING PROTEIN 60 G"/>
    <property type="match status" value="1"/>
</dbReference>
<keyword evidence="5" id="KW-0010">Activator</keyword>
<evidence type="ECO:0000256" key="2">
    <source>
        <dbReference type="ARBA" id="ARBA00007214"/>
    </source>
</evidence>
<feature type="domain" description="Calmodulin binding protein-like N-terminal" evidence="8">
    <location>
        <begin position="115"/>
        <end position="262"/>
    </location>
</feature>
<dbReference type="GO" id="GO:0005634">
    <property type="term" value="C:nucleus"/>
    <property type="evidence" value="ECO:0007669"/>
    <property type="project" value="UniProtKB-SubCell"/>
</dbReference>
<dbReference type="Pfam" id="PF20451">
    <property type="entry name" value="Calmod_bind_M"/>
    <property type="match status" value="1"/>
</dbReference>
<proteinExistence type="inferred from homology"/>
<dbReference type="GO" id="GO:0005516">
    <property type="term" value="F:calmodulin binding"/>
    <property type="evidence" value="ECO:0007669"/>
    <property type="project" value="InterPro"/>
</dbReference>
<evidence type="ECO:0000259" key="8">
    <source>
        <dbReference type="Pfam" id="PF07887"/>
    </source>
</evidence>
<evidence type="ECO:0000313" key="12">
    <source>
        <dbReference type="Proteomes" id="UP000035740"/>
    </source>
</evidence>
<comment type="subcellular location">
    <subcellularLocation>
        <location evidence="1">Nucleus</location>
    </subcellularLocation>
</comment>
<evidence type="ECO:0000256" key="1">
    <source>
        <dbReference type="ARBA" id="ARBA00004123"/>
    </source>
</evidence>
<reference evidence="11 12" key="1">
    <citation type="journal article" date="2014" name="Nature">
        <title>The genome of the recently domesticated crop plant sugar beet (Beta vulgaris).</title>
        <authorList>
            <person name="Dohm J.C."/>
            <person name="Minoche A.E."/>
            <person name="Holtgrawe D."/>
            <person name="Capella-Gutierrez S."/>
            <person name="Zakrzewski F."/>
            <person name="Tafer H."/>
            <person name="Rupp O."/>
            <person name="Sorensen T.R."/>
            <person name="Stracke R."/>
            <person name="Reinhardt R."/>
            <person name="Goesmann A."/>
            <person name="Kraft T."/>
            <person name="Schulz B."/>
            <person name="Stadler P.F."/>
            <person name="Schmidt T."/>
            <person name="Gabaldon T."/>
            <person name="Lehrach H."/>
            <person name="Weisshaar B."/>
            <person name="Himmelbauer H."/>
        </authorList>
    </citation>
    <scope>NUCLEOTIDE SEQUENCE [LARGE SCALE GENOMIC DNA]</scope>
    <source>
        <tissue evidence="11">Taproot</tissue>
    </source>
</reference>
<dbReference type="InterPro" id="IPR046831">
    <property type="entry name" value="Calmodulin_bind_N"/>
</dbReference>
<evidence type="ECO:0000256" key="7">
    <source>
        <dbReference type="ARBA" id="ARBA00023242"/>
    </source>
</evidence>
<evidence type="ECO:0000256" key="6">
    <source>
        <dbReference type="ARBA" id="ARBA00023163"/>
    </source>
</evidence>
<keyword evidence="4" id="KW-0238">DNA-binding</keyword>
<keyword evidence="3" id="KW-0805">Transcription regulation</keyword>
<protein>
    <recommendedName>
        <fullName evidence="13">Calmodulin-binding protein</fullName>
    </recommendedName>
</protein>
<dbReference type="InterPro" id="IPR012416">
    <property type="entry name" value="CBP60"/>
</dbReference>
<dbReference type="eggNOG" id="ENOG502QWE3">
    <property type="taxonomic scope" value="Eukaryota"/>
</dbReference>
<dbReference type="AlphaFoldDB" id="A0A0J8CQJ5"/>
<evidence type="ECO:0000313" key="11">
    <source>
        <dbReference type="EMBL" id="KMT14293.1"/>
    </source>
</evidence>